<name>A0A9D1HXC1_9BACT</name>
<organism evidence="1 2">
    <name type="scientific">Candidatus Fimihabitans intestinipullorum</name>
    <dbReference type="NCBI Taxonomy" id="2840820"/>
    <lineage>
        <taxon>Bacteria</taxon>
        <taxon>Bacillati</taxon>
        <taxon>Mycoplasmatota</taxon>
        <taxon>Mycoplasmatota incertae sedis</taxon>
        <taxon>Candidatus Fimihabitans</taxon>
    </lineage>
</organism>
<gene>
    <name evidence="1" type="ORF">IAD49_05730</name>
</gene>
<accession>A0A9D1HXC1</accession>
<dbReference type="EMBL" id="DVML01000033">
    <property type="protein sequence ID" value="HIU23065.1"/>
    <property type="molecule type" value="Genomic_DNA"/>
</dbReference>
<proteinExistence type="predicted"/>
<evidence type="ECO:0000313" key="2">
    <source>
        <dbReference type="Proteomes" id="UP000824087"/>
    </source>
</evidence>
<comment type="caution">
    <text evidence="1">The sequence shown here is derived from an EMBL/GenBank/DDBJ whole genome shotgun (WGS) entry which is preliminary data.</text>
</comment>
<protein>
    <submittedName>
        <fullName evidence="1">YabP/YqfC family sporulation protein</fullName>
    </submittedName>
</protein>
<dbReference type="Pfam" id="PF07873">
    <property type="entry name" value="YabP"/>
    <property type="match status" value="1"/>
</dbReference>
<dbReference type="InterPro" id="IPR022476">
    <property type="entry name" value="Spore_YabP/YqfC"/>
</dbReference>
<reference evidence="1" key="1">
    <citation type="submission" date="2020-10" db="EMBL/GenBank/DDBJ databases">
        <authorList>
            <person name="Gilroy R."/>
        </authorList>
    </citation>
    <scope>NUCLEOTIDE SEQUENCE</scope>
    <source>
        <strain evidence="1">CHK197-8231</strain>
    </source>
</reference>
<evidence type="ECO:0000313" key="1">
    <source>
        <dbReference type="EMBL" id="HIU23065.1"/>
    </source>
</evidence>
<dbReference type="AlphaFoldDB" id="A0A9D1HXC1"/>
<reference evidence="1" key="2">
    <citation type="journal article" date="2021" name="PeerJ">
        <title>Extensive microbial diversity within the chicken gut microbiome revealed by metagenomics and culture.</title>
        <authorList>
            <person name="Gilroy R."/>
            <person name="Ravi A."/>
            <person name="Getino M."/>
            <person name="Pursley I."/>
            <person name="Horton D.L."/>
            <person name="Alikhan N.F."/>
            <person name="Baker D."/>
            <person name="Gharbi K."/>
            <person name="Hall N."/>
            <person name="Watson M."/>
            <person name="Adriaenssens E.M."/>
            <person name="Foster-Nyarko E."/>
            <person name="Jarju S."/>
            <person name="Secka A."/>
            <person name="Antonio M."/>
            <person name="Oren A."/>
            <person name="Chaudhuri R.R."/>
            <person name="La Ragione R."/>
            <person name="Hildebrand F."/>
            <person name="Pallen M.J."/>
        </authorList>
    </citation>
    <scope>NUCLEOTIDE SEQUENCE</scope>
    <source>
        <strain evidence="1">CHK197-8231</strain>
    </source>
</reference>
<dbReference type="Proteomes" id="UP000824087">
    <property type="component" value="Unassembled WGS sequence"/>
</dbReference>
<sequence>MGIVGKLRSYLLEDDFVVHILENQINVVNYTSIGEIGGEKVMIRYVGGLLIIKGERLVVSRLLKDEVLITGKLKTIEFR</sequence>